<proteinExistence type="predicted"/>
<evidence type="ECO:0000256" key="1">
    <source>
        <dbReference type="ARBA" id="ARBA00004651"/>
    </source>
</evidence>
<dbReference type="PANTHER" id="PTHR30250:SF26">
    <property type="entry name" value="PSMA PROTEIN"/>
    <property type="match status" value="1"/>
</dbReference>
<feature type="transmembrane region" description="Helical" evidence="6">
    <location>
        <begin position="141"/>
        <end position="161"/>
    </location>
</feature>
<reference evidence="8" key="1">
    <citation type="journal article" date="2018" name="Front. Microbiol.">
        <title>Genome-Based Analysis Reveals the Taxonomy and Diversity of the Family Idiomarinaceae.</title>
        <authorList>
            <person name="Liu Y."/>
            <person name="Lai Q."/>
            <person name="Shao Z."/>
        </authorList>
    </citation>
    <scope>NUCLEOTIDE SEQUENCE [LARGE SCALE GENOMIC DNA]</scope>
    <source>
        <strain evidence="8">SW15</strain>
    </source>
</reference>
<evidence type="ECO:0000256" key="4">
    <source>
        <dbReference type="ARBA" id="ARBA00022989"/>
    </source>
</evidence>
<keyword evidence="2" id="KW-1003">Cell membrane</keyword>
<comment type="caution">
    <text evidence="7">The sequence shown here is derived from an EMBL/GenBank/DDBJ whole genome shotgun (WGS) entry which is preliminary data.</text>
</comment>
<evidence type="ECO:0000256" key="2">
    <source>
        <dbReference type="ARBA" id="ARBA00022475"/>
    </source>
</evidence>
<evidence type="ECO:0000256" key="3">
    <source>
        <dbReference type="ARBA" id="ARBA00022692"/>
    </source>
</evidence>
<feature type="transmembrane region" description="Helical" evidence="6">
    <location>
        <begin position="296"/>
        <end position="318"/>
    </location>
</feature>
<dbReference type="AlphaFoldDB" id="A0A432XDA4"/>
<feature type="transmembrane region" description="Helical" evidence="6">
    <location>
        <begin position="26"/>
        <end position="53"/>
    </location>
</feature>
<feature type="transmembrane region" description="Helical" evidence="6">
    <location>
        <begin position="357"/>
        <end position="379"/>
    </location>
</feature>
<feature type="transmembrane region" description="Helical" evidence="6">
    <location>
        <begin position="74"/>
        <end position="95"/>
    </location>
</feature>
<keyword evidence="4 6" id="KW-1133">Transmembrane helix</keyword>
<accession>A0A432XDA4</accession>
<gene>
    <name evidence="7" type="ORF">CWE21_10775</name>
</gene>
<feature type="transmembrane region" description="Helical" evidence="6">
    <location>
        <begin position="416"/>
        <end position="438"/>
    </location>
</feature>
<dbReference type="GO" id="GO:0005886">
    <property type="term" value="C:plasma membrane"/>
    <property type="evidence" value="ECO:0007669"/>
    <property type="project" value="UniProtKB-SubCell"/>
</dbReference>
<comment type="subcellular location">
    <subcellularLocation>
        <location evidence="1">Cell membrane</location>
        <topology evidence="1">Multi-pass membrane protein</topology>
    </subcellularLocation>
</comment>
<name>A0A432XDA4_9GAMM</name>
<keyword evidence="8" id="KW-1185">Reference proteome</keyword>
<keyword evidence="3 6" id="KW-0812">Transmembrane</keyword>
<keyword evidence="5 6" id="KW-0472">Membrane</keyword>
<dbReference type="EMBL" id="PIPT01000008">
    <property type="protein sequence ID" value="RUO46632.1"/>
    <property type="molecule type" value="Genomic_DNA"/>
</dbReference>
<evidence type="ECO:0000256" key="6">
    <source>
        <dbReference type="SAM" id="Phobius"/>
    </source>
</evidence>
<dbReference type="Proteomes" id="UP000286678">
    <property type="component" value="Unassembled WGS sequence"/>
</dbReference>
<evidence type="ECO:0000256" key="5">
    <source>
        <dbReference type="ARBA" id="ARBA00023136"/>
    </source>
</evidence>
<evidence type="ECO:0008006" key="9">
    <source>
        <dbReference type="Google" id="ProtNLM"/>
    </source>
</evidence>
<sequence>MLITLLIMLYTSRVLLDVLGESDFGLYHVLAGVVVLLGFLQGALSMMTQRFVAVELGKEDHSQLSRIFSMSTNIHILFALVIALVALVLGYAFLLDVINYGTTDPDIVMWVFVFSIGTFIMNLVVLPCHAVVVAHEHMKTFAWFGILEAVLKLVVVLVLPIGEIHSLLAYAILLFAVALTMTVSYFVYVLNSFSSIRYQLFWDTDLFKTLASFSGWSMWGNAASVFANQGATLLLNIYFGPAVNAAKSVAAQASVGLNQFVTNLQSAINPQLMKSYSAEDREYTDQLIYYGGKYNFFLIAFLALPVMVYTPDILALWLVEVPDYAALFLRILLAKVVVESVSKPLVTAAYATGRIRLYQFVVGGTLMLNIPIAWLVLTWGAGPEWVFYVAFGMMVISALLRVIMLKRIYEFSARRFTVDVLWPVVCVGVLLGGLAWLVTSLLAADGLLMLLLGIAALMLGTLVIVVFFGFAAPERRALLKLIHRP</sequence>
<feature type="transmembrane region" description="Helical" evidence="6">
    <location>
        <begin position="167"/>
        <end position="190"/>
    </location>
</feature>
<evidence type="ECO:0000313" key="8">
    <source>
        <dbReference type="Proteomes" id="UP000286678"/>
    </source>
</evidence>
<protein>
    <recommendedName>
        <fullName evidence="9">Lipopolysaccharide biosynthesis protein</fullName>
    </recommendedName>
</protein>
<dbReference type="PANTHER" id="PTHR30250">
    <property type="entry name" value="PST FAMILY PREDICTED COLANIC ACID TRANSPORTER"/>
    <property type="match status" value="1"/>
</dbReference>
<evidence type="ECO:0000313" key="7">
    <source>
        <dbReference type="EMBL" id="RUO46632.1"/>
    </source>
</evidence>
<feature type="transmembrane region" description="Helical" evidence="6">
    <location>
        <begin position="450"/>
        <end position="472"/>
    </location>
</feature>
<dbReference type="InterPro" id="IPR050833">
    <property type="entry name" value="Poly_Biosynth_Transport"/>
</dbReference>
<feature type="transmembrane region" description="Helical" evidence="6">
    <location>
        <begin position="107"/>
        <end position="134"/>
    </location>
</feature>
<feature type="transmembrane region" description="Helical" evidence="6">
    <location>
        <begin position="385"/>
        <end position="404"/>
    </location>
</feature>
<organism evidence="7 8">
    <name type="scientific">Pseudidiomarina aquimaris</name>
    <dbReference type="NCBI Taxonomy" id="641841"/>
    <lineage>
        <taxon>Bacteria</taxon>
        <taxon>Pseudomonadati</taxon>
        <taxon>Pseudomonadota</taxon>
        <taxon>Gammaproteobacteria</taxon>
        <taxon>Alteromonadales</taxon>
        <taxon>Idiomarinaceae</taxon>
        <taxon>Pseudidiomarina</taxon>
    </lineage>
</organism>